<accession>A0A6J5NWZ1</accession>
<protein>
    <submittedName>
        <fullName evidence="1">Uncharacterized protein</fullName>
    </submittedName>
</protein>
<dbReference type="EMBL" id="LR796748">
    <property type="protein sequence ID" value="CAB4163573.1"/>
    <property type="molecule type" value="Genomic_DNA"/>
</dbReference>
<organism evidence="1">
    <name type="scientific">uncultured Caudovirales phage</name>
    <dbReference type="NCBI Taxonomy" id="2100421"/>
    <lineage>
        <taxon>Viruses</taxon>
        <taxon>Duplodnaviria</taxon>
        <taxon>Heunggongvirae</taxon>
        <taxon>Uroviricota</taxon>
        <taxon>Caudoviricetes</taxon>
        <taxon>Peduoviridae</taxon>
        <taxon>Maltschvirus</taxon>
        <taxon>Maltschvirus maltsch</taxon>
    </lineage>
</organism>
<proteinExistence type="predicted"/>
<evidence type="ECO:0000313" key="1">
    <source>
        <dbReference type="EMBL" id="CAB4163573.1"/>
    </source>
</evidence>
<reference evidence="1" key="1">
    <citation type="submission" date="2020-04" db="EMBL/GenBank/DDBJ databases">
        <authorList>
            <person name="Chiriac C."/>
            <person name="Salcher M."/>
            <person name="Ghai R."/>
            <person name="Kavagutti S V."/>
        </authorList>
    </citation>
    <scope>NUCLEOTIDE SEQUENCE</scope>
</reference>
<gene>
    <name evidence="1" type="ORF">UFOVP811_40</name>
</gene>
<sequence length="83" mass="8714">MSAQLIDTLMEKIHVLQQENNKLKYENTKQAETIERLGGAAAQGGPTGVAQQDHGTTGEAPGVCGANCLVGLLRRQDGAEPLA</sequence>
<name>A0A6J5NWZ1_9CAUD</name>